<gene>
    <name evidence="2" type="ORF">P7K49_023332</name>
</gene>
<organism evidence="2 3">
    <name type="scientific">Saguinus oedipus</name>
    <name type="common">Cotton-top tamarin</name>
    <name type="synonym">Oedipomidas oedipus</name>
    <dbReference type="NCBI Taxonomy" id="9490"/>
    <lineage>
        <taxon>Eukaryota</taxon>
        <taxon>Metazoa</taxon>
        <taxon>Chordata</taxon>
        <taxon>Craniata</taxon>
        <taxon>Vertebrata</taxon>
        <taxon>Euteleostomi</taxon>
        <taxon>Mammalia</taxon>
        <taxon>Eutheria</taxon>
        <taxon>Euarchontoglires</taxon>
        <taxon>Primates</taxon>
        <taxon>Haplorrhini</taxon>
        <taxon>Platyrrhini</taxon>
        <taxon>Cebidae</taxon>
        <taxon>Callitrichinae</taxon>
        <taxon>Saguinus</taxon>
    </lineage>
</organism>
<proteinExistence type="predicted"/>
<evidence type="ECO:0000313" key="3">
    <source>
        <dbReference type="Proteomes" id="UP001266305"/>
    </source>
</evidence>
<dbReference type="EMBL" id="JASSZA010000011">
    <property type="protein sequence ID" value="KAK2097881.1"/>
    <property type="molecule type" value="Genomic_DNA"/>
</dbReference>
<feature type="compositionally biased region" description="Polar residues" evidence="1">
    <location>
        <begin position="15"/>
        <end position="25"/>
    </location>
</feature>
<accession>A0ABQ9UM14</accession>
<evidence type="ECO:0000256" key="1">
    <source>
        <dbReference type="SAM" id="MobiDB-lite"/>
    </source>
</evidence>
<evidence type="ECO:0000313" key="2">
    <source>
        <dbReference type="EMBL" id="KAK2097881.1"/>
    </source>
</evidence>
<protein>
    <submittedName>
        <fullName evidence="2">Uncharacterized protein</fullName>
    </submittedName>
</protein>
<comment type="caution">
    <text evidence="2">The sequence shown here is derived from an EMBL/GenBank/DDBJ whole genome shotgun (WGS) entry which is preliminary data.</text>
</comment>
<keyword evidence="3" id="KW-1185">Reference proteome</keyword>
<feature type="region of interest" description="Disordered" evidence="1">
    <location>
        <begin position="1"/>
        <end position="58"/>
    </location>
</feature>
<feature type="compositionally biased region" description="Low complexity" evidence="1">
    <location>
        <begin position="31"/>
        <end position="51"/>
    </location>
</feature>
<reference evidence="2 3" key="1">
    <citation type="submission" date="2023-05" db="EMBL/GenBank/DDBJ databases">
        <title>B98-5 Cell Line De Novo Hybrid Assembly: An Optical Mapping Approach.</title>
        <authorList>
            <person name="Kananen K."/>
            <person name="Auerbach J.A."/>
            <person name="Kautto E."/>
            <person name="Blachly J.S."/>
        </authorList>
    </citation>
    <scope>NUCLEOTIDE SEQUENCE [LARGE SCALE GENOMIC DNA]</scope>
    <source>
        <strain evidence="2">B95-8</strain>
        <tissue evidence="2">Cell line</tissue>
    </source>
</reference>
<sequence>MPGNISPTAPPAKTLPTSPNNLVTSQDRRLPASPRPGSGIPSSPAAADGAGLTEGAQVAVGLPHHVPVQGPLRGPQAAPLLRGEVYGHVHELQSPRPLAPFPTGFGLSRSPRGEQSRRRRHGTRGTGATAFPVQASAGEAPAGPGLSVAGEARWESESAARGANGDLLLLFRKLLPELG</sequence>
<feature type="region of interest" description="Disordered" evidence="1">
    <location>
        <begin position="93"/>
        <end position="149"/>
    </location>
</feature>
<name>A0ABQ9UM14_SAGOE</name>
<dbReference type="Proteomes" id="UP001266305">
    <property type="component" value="Unassembled WGS sequence"/>
</dbReference>